<organism evidence="1">
    <name type="scientific">marine sediment metagenome</name>
    <dbReference type="NCBI Taxonomy" id="412755"/>
    <lineage>
        <taxon>unclassified sequences</taxon>
        <taxon>metagenomes</taxon>
        <taxon>ecological metagenomes</taxon>
    </lineage>
</organism>
<protein>
    <recommendedName>
        <fullName evidence="2">Calcineurin-like phosphoesterase domain-containing protein</fullName>
    </recommendedName>
</protein>
<dbReference type="PANTHER" id="PTHR11575:SF24">
    <property type="entry name" value="5'-NUCLEOTIDASE"/>
    <property type="match status" value="1"/>
</dbReference>
<dbReference type="GO" id="GO:0046872">
    <property type="term" value="F:metal ion binding"/>
    <property type="evidence" value="ECO:0007669"/>
    <property type="project" value="InterPro"/>
</dbReference>
<evidence type="ECO:0008006" key="2">
    <source>
        <dbReference type="Google" id="ProtNLM"/>
    </source>
</evidence>
<evidence type="ECO:0000313" key="1">
    <source>
        <dbReference type="EMBL" id="GAI48906.1"/>
    </source>
</evidence>
<sequence>MIDVMNKAGFDISVLGNHEFDYGEVNLKNRVEQADFDWVCANIDMGSTGIPEPFDYKTISID</sequence>
<dbReference type="AlphaFoldDB" id="X1Q2C8"/>
<proteinExistence type="predicted"/>
<dbReference type="InterPro" id="IPR006146">
    <property type="entry name" value="5'-Nucleotdase_CS"/>
</dbReference>
<dbReference type="InterPro" id="IPR006179">
    <property type="entry name" value="5_nucleotidase/apyrase"/>
</dbReference>
<dbReference type="GO" id="GO:0016788">
    <property type="term" value="F:hydrolase activity, acting on ester bonds"/>
    <property type="evidence" value="ECO:0007669"/>
    <property type="project" value="InterPro"/>
</dbReference>
<feature type="non-terminal residue" evidence="1">
    <location>
        <position position="62"/>
    </location>
</feature>
<dbReference type="InterPro" id="IPR029052">
    <property type="entry name" value="Metallo-depent_PP-like"/>
</dbReference>
<dbReference type="GO" id="GO:0000166">
    <property type="term" value="F:nucleotide binding"/>
    <property type="evidence" value="ECO:0007669"/>
    <property type="project" value="InterPro"/>
</dbReference>
<comment type="caution">
    <text evidence="1">The sequence shown here is derived from an EMBL/GenBank/DDBJ whole genome shotgun (WGS) entry which is preliminary data.</text>
</comment>
<dbReference type="Gene3D" id="3.60.21.10">
    <property type="match status" value="1"/>
</dbReference>
<name>X1Q2C8_9ZZZZ</name>
<accession>X1Q2C8</accession>
<dbReference type="SUPFAM" id="SSF56300">
    <property type="entry name" value="Metallo-dependent phosphatases"/>
    <property type="match status" value="1"/>
</dbReference>
<gene>
    <name evidence="1" type="ORF">S06H3_59388</name>
</gene>
<dbReference type="PROSITE" id="PS00786">
    <property type="entry name" value="5_NUCLEOTIDASE_2"/>
    <property type="match status" value="1"/>
</dbReference>
<reference evidence="1" key="1">
    <citation type="journal article" date="2014" name="Front. Microbiol.">
        <title>High frequency of phylogenetically diverse reductive dehalogenase-homologous genes in deep subseafloor sedimentary metagenomes.</title>
        <authorList>
            <person name="Kawai M."/>
            <person name="Futagami T."/>
            <person name="Toyoda A."/>
            <person name="Takaki Y."/>
            <person name="Nishi S."/>
            <person name="Hori S."/>
            <person name="Arai W."/>
            <person name="Tsubouchi T."/>
            <person name="Morono Y."/>
            <person name="Uchiyama I."/>
            <person name="Ito T."/>
            <person name="Fujiyama A."/>
            <person name="Inagaki F."/>
            <person name="Takami H."/>
        </authorList>
    </citation>
    <scope>NUCLEOTIDE SEQUENCE</scope>
    <source>
        <strain evidence="1">Expedition CK06-06</strain>
    </source>
</reference>
<dbReference type="GO" id="GO:0009166">
    <property type="term" value="P:nucleotide catabolic process"/>
    <property type="evidence" value="ECO:0007669"/>
    <property type="project" value="InterPro"/>
</dbReference>
<dbReference type="PANTHER" id="PTHR11575">
    <property type="entry name" value="5'-NUCLEOTIDASE-RELATED"/>
    <property type="match status" value="1"/>
</dbReference>
<dbReference type="EMBL" id="BARV01038579">
    <property type="protein sequence ID" value="GAI48906.1"/>
    <property type="molecule type" value="Genomic_DNA"/>
</dbReference>